<evidence type="ECO:0000256" key="1">
    <source>
        <dbReference type="SAM" id="MobiDB-lite"/>
    </source>
</evidence>
<keyword evidence="2" id="KW-1133">Transmembrane helix</keyword>
<keyword evidence="4" id="KW-1185">Reference proteome</keyword>
<evidence type="ECO:0000313" key="4">
    <source>
        <dbReference type="Proteomes" id="UP000198582"/>
    </source>
</evidence>
<gene>
    <name evidence="3" type="ORF">SAMN04489732_104261</name>
</gene>
<sequence length="68" mass="7632">MDGLPLRERRHHRPAPGKPVGRLLGHRPGLRLVLLRLLVLVLVLVLLVLRHRLQGCLSGLVLWCLPGL</sequence>
<feature type="region of interest" description="Disordered" evidence="1">
    <location>
        <begin position="1"/>
        <end position="21"/>
    </location>
</feature>
<organism evidence="3 4">
    <name type="scientific">Amycolatopsis saalfeldensis</name>
    <dbReference type="NCBI Taxonomy" id="394193"/>
    <lineage>
        <taxon>Bacteria</taxon>
        <taxon>Bacillati</taxon>
        <taxon>Actinomycetota</taxon>
        <taxon>Actinomycetes</taxon>
        <taxon>Pseudonocardiales</taxon>
        <taxon>Pseudonocardiaceae</taxon>
        <taxon>Amycolatopsis</taxon>
    </lineage>
</organism>
<keyword evidence="2" id="KW-0472">Membrane</keyword>
<evidence type="ECO:0000256" key="2">
    <source>
        <dbReference type="SAM" id="Phobius"/>
    </source>
</evidence>
<accession>A0A1H8VSR8</accession>
<reference evidence="3 4" key="1">
    <citation type="submission" date="2016-10" db="EMBL/GenBank/DDBJ databases">
        <authorList>
            <person name="de Groot N.N."/>
        </authorList>
    </citation>
    <scope>NUCLEOTIDE SEQUENCE [LARGE SCALE GENOMIC DNA]</scope>
    <source>
        <strain evidence="3 4">DSM 44993</strain>
    </source>
</reference>
<protein>
    <submittedName>
        <fullName evidence="3">Uncharacterized protein</fullName>
    </submittedName>
</protein>
<dbReference type="Proteomes" id="UP000198582">
    <property type="component" value="Unassembled WGS sequence"/>
</dbReference>
<proteinExistence type="predicted"/>
<name>A0A1H8VSR8_9PSEU</name>
<feature type="transmembrane region" description="Helical" evidence="2">
    <location>
        <begin position="29"/>
        <end position="49"/>
    </location>
</feature>
<evidence type="ECO:0000313" key="3">
    <source>
        <dbReference type="EMBL" id="SEP18340.1"/>
    </source>
</evidence>
<dbReference type="EMBL" id="FOEF01000004">
    <property type="protein sequence ID" value="SEP18340.1"/>
    <property type="molecule type" value="Genomic_DNA"/>
</dbReference>
<dbReference type="AlphaFoldDB" id="A0A1H8VSR8"/>
<keyword evidence="2" id="KW-0812">Transmembrane</keyword>
<dbReference type="STRING" id="394193.SAMN04489732_104261"/>